<dbReference type="PATRIC" id="fig|320787.5.peg.4432"/>
<sequence length="236" mass="26779">MRYLLIVLSFFFLCLSGEVTAQTENDYSQKEPSRDGIGKVYMGREISHVMGFHGVAWLERDSREEEENTKLTISKLPISENSKVADVGAGSGFYTFRIADKVPKGKVYAVDIQKEALNYIKNKAEKQKVDNVIPVLGTEKSPNLPENTLDLVIMVDVYHELAFPKEMLLNIKKSLNPTGKLLLIEYRGEDPKVAIKPLHKMTVKQVKKELEANGFKLTTNGQFLNIQHFLVFEKED</sequence>
<dbReference type="GO" id="GO:0032259">
    <property type="term" value="P:methylation"/>
    <property type="evidence" value="ECO:0007669"/>
    <property type="project" value="UniProtKB-KW"/>
</dbReference>
<dbReference type="Pfam" id="PF13847">
    <property type="entry name" value="Methyltransf_31"/>
    <property type="match status" value="1"/>
</dbReference>
<dbReference type="SUPFAM" id="SSF53335">
    <property type="entry name" value="S-adenosyl-L-methionine-dependent methyltransferases"/>
    <property type="match status" value="1"/>
</dbReference>
<feature type="chain" id="PRO_5005208192" evidence="1">
    <location>
        <begin position="22"/>
        <end position="236"/>
    </location>
</feature>
<dbReference type="Proteomes" id="UP000036520">
    <property type="component" value="Chromosome"/>
</dbReference>
<dbReference type="Gene3D" id="3.40.50.150">
    <property type="entry name" value="Vaccinia Virus protein VP39"/>
    <property type="match status" value="1"/>
</dbReference>
<evidence type="ECO:0000313" key="4">
    <source>
        <dbReference type="Proteomes" id="UP000036520"/>
    </source>
</evidence>
<evidence type="ECO:0000256" key="1">
    <source>
        <dbReference type="SAM" id="SignalP"/>
    </source>
</evidence>
<dbReference type="RefSeq" id="WP_048643516.1">
    <property type="nucleotide sequence ID" value="NZ_CP012040.1"/>
</dbReference>
<dbReference type="PANTHER" id="PTHR45128">
    <property type="entry name" value="METHYLTRANSFERASE TYPE 11"/>
    <property type="match status" value="1"/>
</dbReference>
<keyword evidence="3" id="KW-0489">Methyltransferase</keyword>
<keyword evidence="4" id="KW-1185">Reference proteome</keyword>
<dbReference type="KEGG" id="camu:CA2015_4045"/>
<dbReference type="OrthoDB" id="9784101at2"/>
<feature type="domain" description="Methyltransferase" evidence="2">
    <location>
        <begin position="79"/>
        <end position="211"/>
    </location>
</feature>
<evidence type="ECO:0000259" key="2">
    <source>
        <dbReference type="Pfam" id="PF13847"/>
    </source>
</evidence>
<dbReference type="AlphaFoldDB" id="A0A0H4PK85"/>
<reference evidence="3 4" key="1">
    <citation type="submission" date="2015-07" db="EMBL/GenBank/DDBJ databases">
        <authorList>
            <person name="Kim K.M."/>
        </authorList>
    </citation>
    <scope>NUCLEOTIDE SEQUENCE [LARGE SCALE GENOMIC DNA]</scope>
    <source>
        <strain evidence="3 4">KCTC 12363</strain>
    </source>
</reference>
<dbReference type="InterPro" id="IPR053173">
    <property type="entry name" value="SAM-binding_MTase"/>
</dbReference>
<protein>
    <submittedName>
        <fullName evidence="3">Methyltransferase type 11</fullName>
    </submittedName>
</protein>
<dbReference type="GO" id="GO:0008168">
    <property type="term" value="F:methyltransferase activity"/>
    <property type="evidence" value="ECO:0007669"/>
    <property type="project" value="UniProtKB-KW"/>
</dbReference>
<feature type="signal peptide" evidence="1">
    <location>
        <begin position="1"/>
        <end position="21"/>
    </location>
</feature>
<dbReference type="InterPro" id="IPR025714">
    <property type="entry name" value="Methyltranfer_dom"/>
</dbReference>
<accession>A0A0H4PK85</accession>
<dbReference type="InterPro" id="IPR029063">
    <property type="entry name" value="SAM-dependent_MTases_sf"/>
</dbReference>
<dbReference type="EMBL" id="CP012040">
    <property type="protein sequence ID" value="AKP53403.1"/>
    <property type="molecule type" value="Genomic_DNA"/>
</dbReference>
<name>A0A0H4PK85_9BACT</name>
<dbReference type="CDD" id="cd02440">
    <property type="entry name" value="AdoMet_MTases"/>
    <property type="match status" value="1"/>
</dbReference>
<proteinExistence type="predicted"/>
<evidence type="ECO:0000313" key="3">
    <source>
        <dbReference type="EMBL" id="AKP53403.1"/>
    </source>
</evidence>
<dbReference type="STRING" id="320787.CA2015_4045"/>
<gene>
    <name evidence="3" type="ORF">CA2015_4045</name>
</gene>
<keyword evidence="1" id="KW-0732">Signal</keyword>
<keyword evidence="3" id="KW-0808">Transferase</keyword>
<organism evidence="3 4">
    <name type="scientific">Cyclobacterium amurskyense</name>
    <dbReference type="NCBI Taxonomy" id="320787"/>
    <lineage>
        <taxon>Bacteria</taxon>
        <taxon>Pseudomonadati</taxon>
        <taxon>Bacteroidota</taxon>
        <taxon>Cytophagia</taxon>
        <taxon>Cytophagales</taxon>
        <taxon>Cyclobacteriaceae</taxon>
        <taxon>Cyclobacterium</taxon>
    </lineage>
</organism>